<dbReference type="InterPro" id="IPR005052">
    <property type="entry name" value="Lectin_leg"/>
</dbReference>
<dbReference type="GO" id="GO:0000139">
    <property type="term" value="C:Golgi membrane"/>
    <property type="evidence" value="ECO:0007669"/>
    <property type="project" value="TreeGrafter"/>
</dbReference>
<evidence type="ECO:0000256" key="8">
    <source>
        <dbReference type="SAM" id="SignalP"/>
    </source>
</evidence>
<dbReference type="CDD" id="cd07308">
    <property type="entry name" value="lectin_leg-like"/>
    <property type="match status" value="1"/>
</dbReference>
<gene>
    <name evidence="10" type="ORF">BMF94_3054</name>
</gene>
<dbReference type="EMBL" id="PJQD01000033">
    <property type="protein sequence ID" value="POY73884.1"/>
    <property type="molecule type" value="Genomic_DNA"/>
</dbReference>
<dbReference type="SUPFAM" id="SSF49899">
    <property type="entry name" value="Concanavalin A-like lectins/glucanases"/>
    <property type="match status" value="1"/>
</dbReference>
<dbReference type="PANTHER" id="PTHR12223">
    <property type="entry name" value="VESICULAR MANNOSE-BINDING LECTIN"/>
    <property type="match status" value="1"/>
</dbReference>
<keyword evidence="3 8" id="KW-0732">Signal</keyword>
<dbReference type="STRING" id="741276.A0A2S5BAU3"/>
<evidence type="ECO:0000256" key="6">
    <source>
        <dbReference type="SAM" id="MobiDB-lite"/>
    </source>
</evidence>
<keyword evidence="11" id="KW-1185">Reference proteome</keyword>
<proteinExistence type="predicted"/>
<dbReference type="Pfam" id="PF03388">
    <property type="entry name" value="Lectin_leg-like"/>
    <property type="match status" value="1"/>
</dbReference>
<dbReference type="GO" id="GO:0006888">
    <property type="term" value="P:endoplasmic reticulum to Golgi vesicle-mediated transport"/>
    <property type="evidence" value="ECO:0007669"/>
    <property type="project" value="TreeGrafter"/>
</dbReference>
<dbReference type="GO" id="GO:0030134">
    <property type="term" value="C:COPII-coated ER to Golgi transport vesicle"/>
    <property type="evidence" value="ECO:0007669"/>
    <property type="project" value="TreeGrafter"/>
</dbReference>
<dbReference type="Gene3D" id="2.60.120.200">
    <property type="match status" value="1"/>
</dbReference>
<dbReference type="OrthoDB" id="270293at2759"/>
<dbReference type="InterPro" id="IPR013320">
    <property type="entry name" value="ConA-like_dom_sf"/>
</dbReference>
<dbReference type="PROSITE" id="PS51328">
    <property type="entry name" value="L_LECTIN_LIKE"/>
    <property type="match status" value="1"/>
</dbReference>
<feature type="transmembrane region" description="Helical" evidence="7">
    <location>
        <begin position="337"/>
        <end position="361"/>
    </location>
</feature>
<protein>
    <recommendedName>
        <fullName evidence="9">L-type lectin-like domain-containing protein</fullName>
    </recommendedName>
</protein>
<evidence type="ECO:0000256" key="7">
    <source>
        <dbReference type="SAM" id="Phobius"/>
    </source>
</evidence>
<accession>A0A2S5BAU3</accession>
<feature type="region of interest" description="Disordered" evidence="6">
    <location>
        <begin position="35"/>
        <end position="61"/>
    </location>
</feature>
<dbReference type="AlphaFoldDB" id="A0A2S5BAU3"/>
<evidence type="ECO:0000256" key="1">
    <source>
        <dbReference type="ARBA" id="ARBA00004479"/>
    </source>
</evidence>
<keyword evidence="4 7" id="KW-1133">Transmembrane helix</keyword>
<dbReference type="InterPro" id="IPR051136">
    <property type="entry name" value="Intracellular_Lectin-GPT"/>
</dbReference>
<feature type="domain" description="L-type lectin-like" evidence="9">
    <location>
        <begin position="64"/>
        <end position="287"/>
    </location>
</feature>
<feature type="chain" id="PRO_5015640146" description="L-type lectin-like domain-containing protein" evidence="8">
    <location>
        <begin position="29"/>
        <end position="373"/>
    </location>
</feature>
<evidence type="ECO:0000256" key="3">
    <source>
        <dbReference type="ARBA" id="ARBA00022729"/>
    </source>
</evidence>
<evidence type="ECO:0000256" key="5">
    <source>
        <dbReference type="ARBA" id="ARBA00023136"/>
    </source>
</evidence>
<dbReference type="GO" id="GO:0005537">
    <property type="term" value="F:D-mannose binding"/>
    <property type="evidence" value="ECO:0007669"/>
    <property type="project" value="TreeGrafter"/>
</dbReference>
<sequence>MRQAPSSRPTRFARAVLALLVVASSASSLFAVAKKSSPASSPPSGPKLDSNGEPISLRGNTEKTVPIRTHSLYAPYVDSDLQNRWFDFGGSTIINTNKHVRLTQDRPSQAGWLWSRLALAPNSFEVEFEFRVDGKSNNLFGDGMAMWFTKARAGMGPAFGNVDYWDGLGIFFDTYANSRHSYQFPRIYAIMNDGTKSYDVGKDGGDQEIGACSVNFRRTDVTAKARVTYFKGKFLELAIQHKKWDEWTTCFAVEGVEMPSQPFLGFSAVTGDVSDAHDIISITTSNIVYHPPSAGSVRRYALLPAPARVEVEEERLADPESCVQKPPKRRGIPGAGFFAKVFSLLKWVFLIAIVVVGVMAYRGRKATRSAKRF</sequence>
<comment type="caution">
    <text evidence="10">The sequence shown here is derived from an EMBL/GenBank/DDBJ whole genome shotgun (WGS) entry which is preliminary data.</text>
</comment>
<dbReference type="GO" id="GO:0005789">
    <property type="term" value="C:endoplasmic reticulum membrane"/>
    <property type="evidence" value="ECO:0007669"/>
    <property type="project" value="TreeGrafter"/>
</dbReference>
<evidence type="ECO:0000256" key="2">
    <source>
        <dbReference type="ARBA" id="ARBA00022692"/>
    </source>
</evidence>
<evidence type="ECO:0000259" key="9">
    <source>
        <dbReference type="PROSITE" id="PS51328"/>
    </source>
</evidence>
<keyword evidence="2 7" id="KW-0812">Transmembrane</keyword>
<dbReference type="Proteomes" id="UP000237144">
    <property type="component" value="Unassembled WGS sequence"/>
</dbReference>
<evidence type="ECO:0000313" key="10">
    <source>
        <dbReference type="EMBL" id="POY73884.1"/>
    </source>
</evidence>
<dbReference type="GO" id="GO:0005793">
    <property type="term" value="C:endoplasmic reticulum-Golgi intermediate compartment"/>
    <property type="evidence" value="ECO:0007669"/>
    <property type="project" value="TreeGrafter"/>
</dbReference>
<keyword evidence="5 7" id="KW-0472">Membrane</keyword>
<evidence type="ECO:0000313" key="11">
    <source>
        <dbReference type="Proteomes" id="UP000237144"/>
    </source>
</evidence>
<organism evidence="10 11">
    <name type="scientific">Rhodotorula taiwanensis</name>
    <dbReference type="NCBI Taxonomy" id="741276"/>
    <lineage>
        <taxon>Eukaryota</taxon>
        <taxon>Fungi</taxon>
        <taxon>Dikarya</taxon>
        <taxon>Basidiomycota</taxon>
        <taxon>Pucciniomycotina</taxon>
        <taxon>Microbotryomycetes</taxon>
        <taxon>Sporidiobolales</taxon>
        <taxon>Sporidiobolaceae</taxon>
        <taxon>Rhodotorula</taxon>
    </lineage>
</organism>
<feature type="signal peptide" evidence="8">
    <location>
        <begin position="1"/>
        <end position="28"/>
    </location>
</feature>
<comment type="subcellular location">
    <subcellularLocation>
        <location evidence="1">Membrane</location>
        <topology evidence="1">Single-pass type I membrane protein</topology>
    </subcellularLocation>
</comment>
<dbReference type="PANTHER" id="PTHR12223:SF45">
    <property type="entry name" value="RE50040P"/>
    <property type="match status" value="1"/>
</dbReference>
<reference evidence="10 11" key="1">
    <citation type="journal article" date="2018" name="Front. Microbiol.">
        <title>Prospects for Fungal Bioremediation of Acidic Radioactive Waste Sites: Characterization and Genome Sequence of Rhodotorula taiwanensis MD1149.</title>
        <authorList>
            <person name="Tkavc R."/>
            <person name="Matrosova V.Y."/>
            <person name="Grichenko O.E."/>
            <person name="Gostincar C."/>
            <person name="Volpe R.P."/>
            <person name="Klimenkova P."/>
            <person name="Gaidamakova E.K."/>
            <person name="Zhou C.E."/>
            <person name="Stewart B.J."/>
            <person name="Lyman M.G."/>
            <person name="Malfatti S.A."/>
            <person name="Rubinfeld B."/>
            <person name="Courtot M."/>
            <person name="Singh J."/>
            <person name="Dalgard C.L."/>
            <person name="Hamilton T."/>
            <person name="Frey K.G."/>
            <person name="Gunde-Cimerman N."/>
            <person name="Dugan L."/>
            <person name="Daly M.J."/>
        </authorList>
    </citation>
    <scope>NUCLEOTIDE SEQUENCE [LARGE SCALE GENOMIC DNA]</scope>
    <source>
        <strain evidence="10 11">MD1149</strain>
    </source>
</reference>
<evidence type="ECO:0000256" key="4">
    <source>
        <dbReference type="ARBA" id="ARBA00022989"/>
    </source>
</evidence>
<name>A0A2S5BAU3_9BASI</name>